<dbReference type="NCBIfam" id="TIGR00121">
    <property type="entry name" value="birA_ligase"/>
    <property type="match status" value="1"/>
</dbReference>
<evidence type="ECO:0000256" key="2">
    <source>
        <dbReference type="ARBA" id="ARBA00023125"/>
    </source>
</evidence>
<dbReference type="Proteomes" id="UP000006294">
    <property type="component" value="Chromosome"/>
</dbReference>
<keyword evidence="3" id="KW-0547">Nucleotide-binding</keyword>
<dbReference type="GO" id="GO:0006355">
    <property type="term" value="P:regulation of DNA-templated transcription"/>
    <property type="evidence" value="ECO:0007669"/>
    <property type="project" value="UniProtKB-UniRule"/>
</dbReference>
<dbReference type="EMBL" id="AP012050">
    <property type="protein sequence ID" value="BAM47391.1"/>
    <property type="molecule type" value="Genomic_DNA"/>
</dbReference>
<keyword evidence="6" id="KW-1185">Reference proteome</keyword>
<sequence>MSSTREQLIKLLSHHANTFVSGQWLSDQLSISRTAVWKQIKQLEEDGYRFESVPNKGYRLTYIPDKVSKNTVYWGLKTKSIGKKIEHYDQIESTQTLAIKRAQEGCDEGLVIIAEKQIAGRGRRARHWDSNHDKGVWLSLVLRPDIMPIQSPQLTLLTATVLLDVIEEITQLKPEVKWPNDILINGKKVAGILTQAQAEHDQVHYAVIGIGLNVNQEKSELTDPIKHSATSLQIETSKSYSKQLVIQTILNRFEEVYFNYLKDGFKSIKTKWLKSAYRLGERLEYSINGEVKSGVFIDLSDDGCLIIENDDRQQEKLYTAKIHWF</sequence>
<keyword evidence="3" id="KW-0805">Transcription regulation</keyword>
<accession>K0J439</accession>
<proteinExistence type="inferred from homology"/>
<dbReference type="HOGENOM" id="CLU_051096_0_0_9"/>
<keyword evidence="3" id="KW-0678">Repressor</keyword>
<comment type="function">
    <text evidence="3">Acts both as a biotin--[acetyl-CoA-carboxylase] ligase and a repressor.</text>
</comment>
<keyword evidence="3" id="KW-0067">ATP-binding</keyword>
<dbReference type="CDD" id="cd16442">
    <property type="entry name" value="BPL"/>
    <property type="match status" value="1"/>
</dbReference>
<dbReference type="InterPro" id="IPR036388">
    <property type="entry name" value="WH-like_DNA-bd_sf"/>
</dbReference>
<dbReference type="RefSeq" id="WP_015009995.1">
    <property type="nucleotide sequence ID" value="NC_018704.1"/>
</dbReference>
<dbReference type="Gene3D" id="1.10.10.10">
    <property type="entry name" value="Winged helix-like DNA-binding domain superfamily/Winged helix DNA-binding domain"/>
    <property type="match status" value="1"/>
</dbReference>
<dbReference type="GO" id="GO:0003677">
    <property type="term" value="F:DNA binding"/>
    <property type="evidence" value="ECO:0007669"/>
    <property type="project" value="UniProtKB-UniRule"/>
</dbReference>
<dbReference type="GO" id="GO:0004077">
    <property type="term" value="F:biotin--[biotin carboxyl-carrier protein] ligase activity"/>
    <property type="evidence" value="ECO:0007669"/>
    <property type="project" value="UniProtKB-UniRule"/>
</dbReference>
<dbReference type="EC" id="6.3.4.15" evidence="3"/>
<feature type="binding site" evidence="3">
    <location>
        <position position="117"/>
    </location>
    <ligand>
        <name>biotin</name>
        <dbReference type="ChEBI" id="CHEBI:57586"/>
    </ligand>
</feature>
<dbReference type="InterPro" id="IPR045864">
    <property type="entry name" value="aa-tRNA-synth_II/BPL/LPL"/>
</dbReference>
<feature type="DNA-binding region" description="H-T-H motif" evidence="3">
    <location>
        <begin position="22"/>
        <end position="41"/>
    </location>
</feature>
<dbReference type="InterPro" id="IPR013196">
    <property type="entry name" value="HTH_11"/>
</dbReference>
<dbReference type="HAMAP" id="MF_00978">
    <property type="entry name" value="Bifunct_BirA"/>
    <property type="match status" value="1"/>
</dbReference>
<evidence type="ECO:0000256" key="3">
    <source>
        <dbReference type="HAMAP-Rule" id="MF_00978"/>
    </source>
</evidence>
<dbReference type="Pfam" id="PF03099">
    <property type="entry name" value="BPL_LplA_LipB"/>
    <property type="match status" value="1"/>
</dbReference>
<keyword evidence="3" id="KW-0092">Biotin</keyword>
<feature type="binding site" evidence="3">
    <location>
        <position position="188"/>
    </location>
    <ligand>
        <name>biotin</name>
        <dbReference type="ChEBI" id="CHEBI:57586"/>
    </ligand>
</feature>
<name>K0J439_AMPXN</name>
<evidence type="ECO:0000313" key="6">
    <source>
        <dbReference type="Proteomes" id="UP000006294"/>
    </source>
</evidence>
<dbReference type="InterPro" id="IPR030855">
    <property type="entry name" value="Bifunct_BirA"/>
</dbReference>
<evidence type="ECO:0000256" key="1">
    <source>
        <dbReference type="ARBA" id="ARBA00022598"/>
    </source>
</evidence>
<keyword evidence="2 3" id="KW-0238">DNA-binding</keyword>
<dbReference type="PROSITE" id="PS51733">
    <property type="entry name" value="BPL_LPL_CATALYTIC"/>
    <property type="match status" value="1"/>
</dbReference>
<dbReference type="GO" id="GO:0009249">
    <property type="term" value="P:protein lipoylation"/>
    <property type="evidence" value="ECO:0007669"/>
    <property type="project" value="UniProtKB-ARBA"/>
</dbReference>
<gene>
    <name evidence="3 5" type="primary">birA</name>
    <name evidence="5" type="ordered locus">AXY_12590</name>
</gene>
<dbReference type="PANTHER" id="PTHR12835:SF5">
    <property type="entry name" value="BIOTIN--PROTEIN LIGASE"/>
    <property type="match status" value="1"/>
</dbReference>
<dbReference type="CDD" id="cd00090">
    <property type="entry name" value="HTH_ARSR"/>
    <property type="match status" value="1"/>
</dbReference>
<evidence type="ECO:0000313" key="5">
    <source>
        <dbReference type="EMBL" id="BAM47391.1"/>
    </source>
</evidence>
<dbReference type="AlphaFoldDB" id="K0J439"/>
<dbReference type="Gene3D" id="3.30.930.10">
    <property type="entry name" value="Bira Bifunctional Protein, Domain 2"/>
    <property type="match status" value="1"/>
</dbReference>
<evidence type="ECO:0000259" key="4">
    <source>
        <dbReference type="PROSITE" id="PS51733"/>
    </source>
</evidence>
<keyword evidence="3" id="KW-0804">Transcription</keyword>
<comment type="caution">
    <text evidence="3">Lacks conserved residue(s) required for the propagation of feature annotation.</text>
</comment>
<dbReference type="STRING" id="698758.AXY_12590"/>
<dbReference type="eggNOG" id="COG1654">
    <property type="taxonomic scope" value="Bacteria"/>
</dbReference>
<reference evidence="5 6" key="1">
    <citation type="submission" date="2011-01" db="EMBL/GenBank/DDBJ databases">
        <title>Whole genome sequence of Amphibacillus xylinus NBRC 15112.</title>
        <authorList>
            <person name="Nakazawa H."/>
            <person name="Katano Y."/>
            <person name="Nakamura S."/>
            <person name="Sasagawa M."/>
            <person name="Fukada J."/>
            <person name="Arai T."/>
            <person name="Sasakura N."/>
            <person name="Mochizuki D."/>
            <person name="Hosoyama A."/>
            <person name="Harada K."/>
            <person name="Horikawa H."/>
            <person name="Kato Y."/>
            <person name="Harada T."/>
            <person name="Sasaki K."/>
            <person name="Sekiguchi M."/>
            <person name="Hodoyama M."/>
            <person name="Nishiko R."/>
            <person name="Narita H."/>
            <person name="Hanamaki A."/>
            <person name="Hata C."/>
            <person name="Konno Y."/>
            <person name="Niimura Y."/>
            <person name="Yamazaki S."/>
            <person name="Fujita N."/>
        </authorList>
    </citation>
    <scope>NUCLEOTIDE SEQUENCE [LARGE SCALE GENOMIC DNA]</scope>
    <source>
        <strain evidence="6">ATCC 51415 / DSM 6626 / JCM 7361 / LMG 17667 / NBRC 15112 / Ep01</strain>
    </source>
</reference>
<comment type="catalytic activity">
    <reaction evidence="3">
        <text>biotin + L-lysyl-[protein] + ATP = N(6)-biotinyl-L-lysyl-[protein] + AMP + diphosphate + H(+)</text>
        <dbReference type="Rhea" id="RHEA:11756"/>
        <dbReference type="Rhea" id="RHEA-COMP:9752"/>
        <dbReference type="Rhea" id="RHEA-COMP:10505"/>
        <dbReference type="ChEBI" id="CHEBI:15378"/>
        <dbReference type="ChEBI" id="CHEBI:29969"/>
        <dbReference type="ChEBI" id="CHEBI:30616"/>
        <dbReference type="ChEBI" id="CHEBI:33019"/>
        <dbReference type="ChEBI" id="CHEBI:57586"/>
        <dbReference type="ChEBI" id="CHEBI:83144"/>
        <dbReference type="ChEBI" id="CHEBI:456215"/>
        <dbReference type="EC" id="6.3.4.15"/>
    </reaction>
</comment>
<dbReference type="InterPro" id="IPR036390">
    <property type="entry name" value="WH_DNA-bd_sf"/>
</dbReference>
<dbReference type="eggNOG" id="COG0340">
    <property type="taxonomic scope" value="Bacteria"/>
</dbReference>
<dbReference type="PANTHER" id="PTHR12835">
    <property type="entry name" value="BIOTIN PROTEIN LIGASE"/>
    <property type="match status" value="1"/>
</dbReference>
<dbReference type="SUPFAM" id="SSF46785">
    <property type="entry name" value="Winged helix' DNA-binding domain"/>
    <property type="match status" value="1"/>
</dbReference>
<dbReference type="InterPro" id="IPR004408">
    <property type="entry name" value="Biotin_CoA_COase_ligase"/>
</dbReference>
<dbReference type="Pfam" id="PF08279">
    <property type="entry name" value="HTH_11"/>
    <property type="match status" value="1"/>
</dbReference>
<feature type="domain" description="BPL/LPL catalytic" evidence="4">
    <location>
        <begin position="80"/>
        <end position="261"/>
    </location>
</feature>
<comment type="similarity">
    <text evidence="3">Belongs to the biotin--protein ligase family.</text>
</comment>
<dbReference type="InterPro" id="IPR011991">
    <property type="entry name" value="ArsR-like_HTH"/>
</dbReference>
<dbReference type="OrthoDB" id="9807064at2"/>
<dbReference type="KEGG" id="axl:AXY_12590"/>
<dbReference type="GO" id="GO:0005524">
    <property type="term" value="F:ATP binding"/>
    <property type="evidence" value="ECO:0007669"/>
    <property type="project" value="UniProtKB-UniRule"/>
</dbReference>
<dbReference type="GO" id="GO:0005737">
    <property type="term" value="C:cytoplasm"/>
    <property type="evidence" value="ECO:0007669"/>
    <property type="project" value="TreeGrafter"/>
</dbReference>
<feature type="binding site" evidence="3">
    <location>
        <begin position="121"/>
        <end position="123"/>
    </location>
    <ligand>
        <name>biotin</name>
        <dbReference type="ChEBI" id="CHEBI:57586"/>
    </ligand>
</feature>
<dbReference type="InterPro" id="IPR004143">
    <property type="entry name" value="BPL_LPL_catalytic"/>
</dbReference>
<dbReference type="GO" id="GO:0016740">
    <property type="term" value="F:transferase activity"/>
    <property type="evidence" value="ECO:0007669"/>
    <property type="project" value="UniProtKB-ARBA"/>
</dbReference>
<dbReference type="PATRIC" id="fig|698758.3.peg.1259"/>
<organism evidence="5 6">
    <name type="scientific">Amphibacillus xylanus (strain ATCC 51415 / DSM 6626 / JCM 7361 / LMG 17667 / NBRC 15112 / Ep01)</name>
    <dbReference type="NCBI Taxonomy" id="698758"/>
    <lineage>
        <taxon>Bacteria</taxon>
        <taxon>Bacillati</taxon>
        <taxon>Bacillota</taxon>
        <taxon>Bacilli</taxon>
        <taxon>Bacillales</taxon>
        <taxon>Bacillaceae</taxon>
        <taxon>Amphibacillus</taxon>
    </lineage>
</organism>
<dbReference type="SUPFAM" id="SSF55681">
    <property type="entry name" value="Class II aaRS and biotin synthetases"/>
    <property type="match status" value="1"/>
</dbReference>
<keyword evidence="1 3" id="KW-0436">Ligase</keyword>
<protein>
    <recommendedName>
        <fullName evidence="3">Bifunctional ligase/repressor BirA</fullName>
    </recommendedName>
    <alternativeName>
        <fullName evidence="3">Biotin--[acetyl-CoA-carboxylase] ligase</fullName>
        <ecNumber evidence="3">6.3.4.15</ecNumber>
    </alternativeName>
    <alternativeName>
        <fullName evidence="3">Biotin--protein ligase</fullName>
    </alternativeName>
    <alternativeName>
        <fullName evidence="3">Biotin-[acetyl-CoA carboxylase] synthetase</fullName>
    </alternativeName>
</protein>